<feature type="domain" description="NADPH-dependent FMN reductase-like" evidence="1">
    <location>
        <begin position="6"/>
        <end position="152"/>
    </location>
</feature>
<sequence length="187" mass="20171">MSEPYEIAILVGSLRKGSFSRRLGDALVKLAPDTLTFKYVEIGDLPYYNEDLETETPPAAWTTFRDAIAPVDGVLFITPEYNRSIPAVLKNAVDVGSRPYAAGVLNGKPAAIAAQTPGTMGAFGAAHHLRQMLVALGMPTMAHPELYIAKTHELVTEDGNVTNEGTEAFLKSFVDALAVWVGKHKQS</sequence>
<proteinExistence type="predicted"/>
<evidence type="ECO:0000313" key="2">
    <source>
        <dbReference type="EMBL" id="MFC6197159.1"/>
    </source>
</evidence>
<dbReference type="Gene3D" id="3.40.50.360">
    <property type="match status" value="1"/>
</dbReference>
<name>A0ABW1S6M8_9PROT</name>
<dbReference type="InterPro" id="IPR050712">
    <property type="entry name" value="NAD(P)H-dep_reductase"/>
</dbReference>
<dbReference type="PANTHER" id="PTHR30543">
    <property type="entry name" value="CHROMATE REDUCTASE"/>
    <property type="match status" value="1"/>
</dbReference>
<dbReference type="Pfam" id="PF03358">
    <property type="entry name" value="FMN_red"/>
    <property type="match status" value="1"/>
</dbReference>
<accession>A0ABW1S6M8</accession>
<evidence type="ECO:0000259" key="1">
    <source>
        <dbReference type="Pfam" id="PF03358"/>
    </source>
</evidence>
<dbReference type="EC" id="1.-.-.-" evidence="2"/>
<gene>
    <name evidence="2" type="ORF">ACFQDM_03675</name>
</gene>
<keyword evidence="2" id="KW-0560">Oxidoreductase</keyword>
<dbReference type="InterPro" id="IPR005025">
    <property type="entry name" value="FMN_Rdtase-like_dom"/>
</dbReference>
<dbReference type="EMBL" id="JBHSSW010000004">
    <property type="protein sequence ID" value="MFC6197159.1"/>
    <property type="molecule type" value="Genomic_DNA"/>
</dbReference>
<evidence type="ECO:0000313" key="3">
    <source>
        <dbReference type="Proteomes" id="UP001596303"/>
    </source>
</evidence>
<organism evidence="2 3">
    <name type="scientific">Ponticaulis profundi</name>
    <dbReference type="NCBI Taxonomy" id="2665222"/>
    <lineage>
        <taxon>Bacteria</taxon>
        <taxon>Pseudomonadati</taxon>
        <taxon>Pseudomonadota</taxon>
        <taxon>Alphaproteobacteria</taxon>
        <taxon>Hyphomonadales</taxon>
        <taxon>Hyphomonadaceae</taxon>
        <taxon>Ponticaulis</taxon>
    </lineage>
</organism>
<dbReference type="SUPFAM" id="SSF52218">
    <property type="entry name" value="Flavoproteins"/>
    <property type="match status" value="1"/>
</dbReference>
<dbReference type="GO" id="GO:0016491">
    <property type="term" value="F:oxidoreductase activity"/>
    <property type="evidence" value="ECO:0007669"/>
    <property type="project" value="UniProtKB-KW"/>
</dbReference>
<comment type="caution">
    <text evidence="2">The sequence shown here is derived from an EMBL/GenBank/DDBJ whole genome shotgun (WGS) entry which is preliminary data.</text>
</comment>
<dbReference type="Proteomes" id="UP001596303">
    <property type="component" value="Unassembled WGS sequence"/>
</dbReference>
<dbReference type="RefSeq" id="WP_377375640.1">
    <property type="nucleotide sequence ID" value="NZ_JBHSSW010000004.1"/>
</dbReference>
<reference evidence="3" key="1">
    <citation type="journal article" date="2019" name="Int. J. Syst. Evol. Microbiol.">
        <title>The Global Catalogue of Microorganisms (GCM) 10K type strain sequencing project: providing services to taxonomists for standard genome sequencing and annotation.</title>
        <authorList>
            <consortium name="The Broad Institute Genomics Platform"/>
            <consortium name="The Broad Institute Genome Sequencing Center for Infectious Disease"/>
            <person name="Wu L."/>
            <person name="Ma J."/>
        </authorList>
    </citation>
    <scope>NUCLEOTIDE SEQUENCE [LARGE SCALE GENOMIC DNA]</scope>
    <source>
        <strain evidence="3">CGMCC-1.15741</strain>
    </source>
</reference>
<dbReference type="PANTHER" id="PTHR30543:SF21">
    <property type="entry name" value="NAD(P)H-DEPENDENT FMN REDUCTASE LOT6"/>
    <property type="match status" value="1"/>
</dbReference>
<dbReference type="InterPro" id="IPR029039">
    <property type="entry name" value="Flavoprotein-like_sf"/>
</dbReference>
<keyword evidence="3" id="KW-1185">Reference proteome</keyword>
<protein>
    <submittedName>
        <fullName evidence="2">NADPH-dependent FMN reductase</fullName>
        <ecNumber evidence="2">1.-.-.-</ecNumber>
    </submittedName>
</protein>